<gene>
    <name evidence="5" type="ORF">MUK42_07805</name>
</gene>
<feature type="region of interest" description="Disordered" evidence="3">
    <location>
        <begin position="428"/>
        <end position="456"/>
    </location>
</feature>
<feature type="region of interest" description="Disordered" evidence="3">
    <location>
        <begin position="1"/>
        <end position="64"/>
    </location>
</feature>
<dbReference type="InterPro" id="IPR010203">
    <property type="entry name" value="RraA"/>
</dbReference>
<dbReference type="AlphaFoldDB" id="A0A9E7GYJ8"/>
<feature type="binding site" evidence="1">
    <location>
        <position position="669"/>
    </location>
    <ligand>
        <name>Mg(2+)</name>
        <dbReference type="ChEBI" id="CHEBI:18420"/>
    </ligand>
</feature>
<evidence type="ECO:0000256" key="1">
    <source>
        <dbReference type="PIRSR" id="PIRSR605493-1"/>
    </source>
</evidence>
<dbReference type="Pfam" id="PF03737">
    <property type="entry name" value="RraA-like"/>
    <property type="match status" value="1"/>
</dbReference>
<dbReference type="PANTHER" id="PTHR34466:SF1">
    <property type="entry name" value="OS06G0609800 PROTEIN"/>
    <property type="match status" value="1"/>
</dbReference>
<feature type="binding site" evidence="1">
    <location>
        <position position="668"/>
    </location>
    <ligand>
        <name>substrate</name>
    </ligand>
</feature>
<keyword evidence="1 2" id="KW-0479">Metal-binding</keyword>
<feature type="region of interest" description="Disordered" evidence="3">
    <location>
        <begin position="87"/>
        <end position="173"/>
    </location>
</feature>
<comment type="similarity">
    <text evidence="2">Belongs to the class II aldolase/RraA-like family.</text>
</comment>
<feature type="region of interest" description="Disordered" evidence="3">
    <location>
        <begin position="282"/>
        <end position="304"/>
    </location>
</feature>
<protein>
    <recommendedName>
        <fullName evidence="2">4-hydroxy-4-methyl-2-oxoglutarate aldolase</fullName>
        <shortName evidence="2">HMG aldolase</shortName>
        <ecNumber evidence="2">4.1.1.112</ecNumber>
        <ecNumber evidence="2">4.1.3.17</ecNumber>
    </recommendedName>
    <alternativeName>
        <fullName evidence="2">Oxaloacetate decarboxylase</fullName>
    </alternativeName>
</protein>
<feature type="binding site" evidence="1">
    <location>
        <begin position="646"/>
        <end position="649"/>
    </location>
    <ligand>
        <name>substrate</name>
    </ligand>
</feature>
<keyword evidence="4" id="KW-0812">Transmembrane</keyword>
<dbReference type="SUPFAM" id="SSF89562">
    <property type="entry name" value="RraA-like"/>
    <property type="match status" value="1"/>
</dbReference>
<dbReference type="GO" id="GO:0008428">
    <property type="term" value="F:ribonuclease inhibitor activity"/>
    <property type="evidence" value="ECO:0007669"/>
    <property type="project" value="InterPro"/>
</dbReference>
<dbReference type="CDD" id="cd16841">
    <property type="entry name" value="RraA_family"/>
    <property type="match status" value="1"/>
</dbReference>
<dbReference type="GO" id="GO:0047443">
    <property type="term" value="F:4-hydroxy-4-methyl-2-oxoglutarate aldolase activity"/>
    <property type="evidence" value="ECO:0007669"/>
    <property type="project" value="UniProtKB-EC"/>
</dbReference>
<feature type="compositionally biased region" description="Low complexity" evidence="3">
    <location>
        <begin position="7"/>
        <end position="28"/>
    </location>
</feature>
<evidence type="ECO:0000256" key="3">
    <source>
        <dbReference type="SAM" id="MobiDB-lite"/>
    </source>
</evidence>
<evidence type="ECO:0000256" key="2">
    <source>
        <dbReference type="RuleBase" id="RU004338"/>
    </source>
</evidence>
<dbReference type="NCBIfam" id="NF006875">
    <property type="entry name" value="PRK09372.1"/>
    <property type="match status" value="1"/>
</dbReference>
<dbReference type="GO" id="GO:0008948">
    <property type="term" value="F:oxaloacetate decarboxylase activity"/>
    <property type="evidence" value="ECO:0007669"/>
    <property type="project" value="UniProtKB-EC"/>
</dbReference>
<evidence type="ECO:0000256" key="4">
    <source>
        <dbReference type="SAM" id="Phobius"/>
    </source>
</evidence>
<comment type="function">
    <text evidence="2">Catalyzes the aldol cleavage of 4-hydroxy-4-methyl-2-oxoglutarate (HMG) into 2 molecules of pyruvate. Also contains a secondary oxaloacetate (OAA) decarboxylase activity due to the common pyruvate enolate transition state formed following C-C bond cleavage in the retro-aldol and decarboxylation reactions.</text>
</comment>
<name>A0A9E7GYJ8_9LILI</name>
<keyword evidence="1" id="KW-0460">Magnesium</keyword>
<organism evidence="5 6">
    <name type="scientific">Musa troglodytarum</name>
    <name type="common">fe'i banana</name>
    <dbReference type="NCBI Taxonomy" id="320322"/>
    <lineage>
        <taxon>Eukaryota</taxon>
        <taxon>Viridiplantae</taxon>
        <taxon>Streptophyta</taxon>
        <taxon>Embryophyta</taxon>
        <taxon>Tracheophyta</taxon>
        <taxon>Spermatophyta</taxon>
        <taxon>Magnoliopsida</taxon>
        <taxon>Liliopsida</taxon>
        <taxon>Zingiberales</taxon>
        <taxon>Musaceae</taxon>
        <taxon>Musa</taxon>
    </lineage>
</organism>
<feature type="transmembrane region" description="Helical" evidence="4">
    <location>
        <begin position="503"/>
        <end position="522"/>
    </location>
</feature>
<dbReference type="GO" id="GO:0046872">
    <property type="term" value="F:metal ion binding"/>
    <property type="evidence" value="ECO:0007669"/>
    <property type="project" value="UniProtKB-KW"/>
</dbReference>
<evidence type="ECO:0000313" key="6">
    <source>
        <dbReference type="Proteomes" id="UP001055439"/>
    </source>
</evidence>
<keyword evidence="4" id="KW-1133">Transmembrane helix</keyword>
<dbReference type="Gene3D" id="3.50.30.40">
    <property type="entry name" value="Ribonuclease E inhibitor RraA/RraA-like"/>
    <property type="match status" value="1"/>
</dbReference>
<keyword evidence="2" id="KW-0456">Lyase</keyword>
<comment type="subunit">
    <text evidence="2">Homotrimer.</text>
</comment>
<dbReference type="NCBIfam" id="TIGR01935">
    <property type="entry name" value="NOT-MenG"/>
    <property type="match status" value="1"/>
</dbReference>
<feature type="compositionally biased region" description="Basic residues" evidence="3">
    <location>
        <begin position="145"/>
        <end position="156"/>
    </location>
</feature>
<dbReference type="EMBL" id="CP097510">
    <property type="protein sequence ID" value="URE23515.1"/>
    <property type="molecule type" value="Genomic_DNA"/>
</dbReference>
<dbReference type="Proteomes" id="UP001055439">
    <property type="component" value="Chromosome 8"/>
</dbReference>
<comment type="cofactor">
    <cofactor evidence="2">
        <name>a divalent metal cation</name>
        <dbReference type="ChEBI" id="CHEBI:60240"/>
    </cofactor>
</comment>
<feature type="compositionally biased region" description="Polar residues" evidence="3">
    <location>
        <begin position="106"/>
        <end position="117"/>
    </location>
</feature>
<comment type="cofactor">
    <cofactor evidence="1">
        <name>Mg(2+)</name>
        <dbReference type="ChEBI" id="CHEBI:18420"/>
    </cofactor>
</comment>
<keyword evidence="6" id="KW-1185">Reference proteome</keyword>
<comment type="catalytic activity">
    <reaction evidence="2">
        <text>oxaloacetate + H(+) = pyruvate + CO2</text>
        <dbReference type="Rhea" id="RHEA:15641"/>
        <dbReference type="ChEBI" id="CHEBI:15361"/>
        <dbReference type="ChEBI" id="CHEBI:15378"/>
        <dbReference type="ChEBI" id="CHEBI:16452"/>
        <dbReference type="ChEBI" id="CHEBI:16526"/>
        <dbReference type="EC" id="4.1.1.112"/>
    </reaction>
</comment>
<dbReference type="InterPro" id="IPR005493">
    <property type="entry name" value="RraA/RraA-like"/>
</dbReference>
<proteinExistence type="inferred from homology"/>
<dbReference type="EC" id="4.1.1.112" evidence="2"/>
<feature type="compositionally biased region" description="Low complexity" evidence="3">
    <location>
        <begin position="428"/>
        <end position="440"/>
    </location>
</feature>
<dbReference type="PANTHER" id="PTHR34466">
    <property type="entry name" value="OS11G0129800 PROTEIN"/>
    <property type="match status" value="1"/>
</dbReference>
<reference evidence="5" key="1">
    <citation type="submission" date="2022-05" db="EMBL/GenBank/DDBJ databases">
        <title>The Musa troglodytarum L. genome provides insights into the mechanism of non-climacteric behaviour and enrichment of carotenoids.</title>
        <authorList>
            <person name="Wang J."/>
        </authorList>
    </citation>
    <scope>NUCLEOTIDE SEQUENCE</scope>
    <source>
        <tissue evidence="5">Leaf</tissue>
    </source>
</reference>
<comment type="catalytic activity">
    <reaction evidence="2">
        <text>4-hydroxy-4-methyl-2-oxoglutarate = 2 pyruvate</text>
        <dbReference type="Rhea" id="RHEA:22748"/>
        <dbReference type="ChEBI" id="CHEBI:15361"/>
        <dbReference type="ChEBI" id="CHEBI:58276"/>
        <dbReference type="EC" id="4.1.3.17"/>
    </reaction>
</comment>
<dbReference type="GO" id="GO:0051252">
    <property type="term" value="P:regulation of RNA metabolic process"/>
    <property type="evidence" value="ECO:0007669"/>
    <property type="project" value="InterPro"/>
</dbReference>
<keyword evidence="4" id="KW-0472">Membrane</keyword>
<sequence length="731" mass="79198">MTTATFRSATGRSSIGGSAAARSARDTGSSGGGGPPRRSRSLSRLSPSQPEAEDFPTPPGRFVNRARGCVFPEISLDDVVDEFFRARAESEEEEDSEPSDARSRRGSSVTSYPIKTESSGRRGRSVTRPPHCQTAPPKGVSNSVLRRRRSVSVARHRCSDSENDMDSLSSSTQVKSWISDSGILQQPSSHRPVNNVDVLKRTTSHKDFFHSHDSYSSHSSSLTDVEAGDFHSRKHGVEKTIQAVYAQEKSEKRKQDLLAELTMEEERGQELSKIVKELLPSPKISAVPERQSQSRRRSKDRTRLSKRLTEEAEKYFEDFLFNVEDTDLSSFDEERSDASSIVRDPGLRNSVAGTCETVLQAAPLPADGDGVVLPWLGWETSVGPSSPCKSKFLLIYHASSIVREAGAGFGNCDQIASGFGSRSFDGNDSSSVVSSDPSGSKFGAEAHQGNSCNGRTTSSSFDMDECLDLKQGEDILCERLRQRRRIESGGMILCGRFSTSTPIRWLAIFLGILSMACAYAVFIGTGHRCVSDPTPTISHPSSDRDTAVPALRRIPLRPPPIRQHLMGSLATAELCDANASLLAKGELRVLQPMFQTYGQCRAFCGPIVTLKVFEDNVLVREVLEAPGDGRVLVVDGGGSTRCALVGGNLGQLAQNMGWAGIVVNGCIRDAYEINGCDIGVRALGCHPLKSNKKGLGEKHVTVNIGGTIIHDGEWLYADSDGILVSAIELSL</sequence>
<dbReference type="EC" id="4.1.3.17" evidence="2"/>
<dbReference type="OrthoDB" id="1911931at2759"/>
<evidence type="ECO:0000313" key="5">
    <source>
        <dbReference type="EMBL" id="URE23515.1"/>
    </source>
</evidence>
<dbReference type="InterPro" id="IPR036704">
    <property type="entry name" value="RraA/RraA-like_sf"/>
</dbReference>
<accession>A0A9E7GYJ8</accession>